<feature type="transmembrane region" description="Helical" evidence="6">
    <location>
        <begin position="208"/>
        <end position="230"/>
    </location>
</feature>
<evidence type="ECO:0000313" key="7">
    <source>
        <dbReference type="EMBL" id="PLZ90600.1"/>
    </source>
</evidence>
<evidence type="ECO:0000256" key="6">
    <source>
        <dbReference type="SAM" id="Phobius"/>
    </source>
</evidence>
<evidence type="ECO:0000256" key="2">
    <source>
        <dbReference type="ARBA" id="ARBA00009773"/>
    </source>
</evidence>
<dbReference type="InterPro" id="IPR002549">
    <property type="entry name" value="AI-2E-like"/>
</dbReference>
<feature type="transmembrane region" description="Helical" evidence="6">
    <location>
        <begin position="36"/>
        <end position="54"/>
    </location>
</feature>
<comment type="subcellular location">
    <subcellularLocation>
        <location evidence="1">Membrane</location>
        <topology evidence="1">Multi-pass membrane protein</topology>
    </subcellularLocation>
</comment>
<protein>
    <submittedName>
        <fullName evidence="7">AI-2E family transporter</fullName>
    </submittedName>
</protein>
<proteinExistence type="inferred from homology"/>
<dbReference type="Proteomes" id="UP000235036">
    <property type="component" value="Unassembled WGS sequence"/>
</dbReference>
<feature type="transmembrane region" description="Helical" evidence="6">
    <location>
        <begin position="236"/>
        <end position="259"/>
    </location>
</feature>
<accession>A0A2N6K409</accession>
<comment type="caution">
    <text evidence="7">The sequence shown here is derived from an EMBL/GenBank/DDBJ whole genome shotgun (WGS) entry which is preliminary data.</text>
</comment>
<dbReference type="AlphaFoldDB" id="A0A2N6K409"/>
<organism evidence="7 8">
    <name type="scientific">Fischerella muscicola CCMEE 5323</name>
    <dbReference type="NCBI Taxonomy" id="2019572"/>
    <lineage>
        <taxon>Bacteria</taxon>
        <taxon>Bacillati</taxon>
        <taxon>Cyanobacteriota</taxon>
        <taxon>Cyanophyceae</taxon>
        <taxon>Nostocales</taxon>
        <taxon>Hapalosiphonaceae</taxon>
        <taxon>Fischerella</taxon>
    </lineage>
</organism>
<dbReference type="GO" id="GO:0016020">
    <property type="term" value="C:membrane"/>
    <property type="evidence" value="ECO:0007669"/>
    <property type="project" value="UniProtKB-SubCell"/>
</dbReference>
<name>A0A2N6K409_FISMU</name>
<evidence type="ECO:0000256" key="4">
    <source>
        <dbReference type="ARBA" id="ARBA00022989"/>
    </source>
</evidence>
<dbReference type="Pfam" id="PF01594">
    <property type="entry name" value="AI-2E_transport"/>
    <property type="match status" value="1"/>
</dbReference>
<comment type="similarity">
    <text evidence="2">Belongs to the autoinducer-2 exporter (AI-2E) (TC 2.A.86) family.</text>
</comment>
<keyword evidence="8" id="KW-1185">Reference proteome</keyword>
<feature type="transmembrane region" description="Helical" evidence="6">
    <location>
        <begin position="266"/>
        <end position="284"/>
    </location>
</feature>
<dbReference type="EMBL" id="NRQW01000216">
    <property type="protein sequence ID" value="PLZ90600.1"/>
    <property type="molecule type" value="Genomic_DNA"/>
</dbReference>
<gene>
    <name evidence="7" type="ORF">CEN44_10465</name>
</gene>
<keyword evidence="3 6" id="KW-0812">Transmembrane</keyword>
<feature type="transmembrane region" description="Helical" evidence="6">
    <location>
        <begin position="304"/>
        <end position="331"/>
    </location>
</feature>
<evidence type="ECO:0000256" key="1">
    <source>
        <dbReference type="ARBA" id="ARBA00004141"/>
    </source>
</evidence>
<dbReference type="RefSeq" id="WP_016868362.1">
    <property type="nucleotide sequence ID" value="NZ_CAWNVR010000307.1"/>
</dbReference>
<reference evidence="7 8" key="1">
    <citation type="submission" date="2017-08" db="EMBL/GenBank/DDBJ databases">
        <title>Genomes of Fischerella (Mastigocladus) sp. strains.</title>
        <authorList>
            <person name="Miller S.R."/>
        </authorList>
    </citation>
    <scope>NUCLEOTIDE SEQUENCE [LARGE SCALE GENOMIC DNA]</scope>
    <source>
        <strain evidence="7 8">CCMEE 5323</strain>
    </source>
</reference>
<dbReference type="PANTHER" id="PTHR21716">
    <property type="entry name" value="TRANSMEMBRANE PROTEIN"/>
    <property type="match status" value="1"/>
</dbReference>
<keyword evidence="5 6" id="KW-0472">Membrane</keyword>
<evidence type="ECO:0000256" key="5">
    <source>
        <dbReference type="ARBA" id="ARBA00023136"/>
    </source>
</evidence>
<dbReference type="GO" id="GO:0055085">
    <property type="term" value="P:transmembrane transport"/>
    <property type="evidence" value="ECO:0007669"/>
    <property type="project" value="TreeGrafter"/>
</dbReference>
<feature type="transmembrane region" description="Helical" evidence="6">
    <location>
        <begin position="9"/>
        <end position="30"/>
    </location>
</feature>
<feature type="transmembrane region" description="Helical" evidence="6">
    <location>
        <begin position="66"/>
        <end position="91"/>
    </location>
</feature>
<sequence>MSANQLPRWLTIALAFPLIILNAWVLLQVINYFQPLVSIVVAAILLAFILDYPIRFVQGRGVQRNLAIAGVLLLAVLILVAVGITLVPLIIQQLNELANILPTWIDSGSQQLQALQNWATTEQLPVHLSGLIPQLLDRISNQIQNFTGRILGFALDTIGSLVNVLLTVVLTFYLVLNGERLWDGIFLWFPSHVGLQVRQSLREDFQNYFIGQVTLATILASGITLAFLALRVPLSLLFGLVIGFFALFPFGTGIGITIVSSLVALSNFWLGVEVLIVAVAIDQFNYNFVAPRILSNLTGLNPVWVVISLLIGAKLGGLLGLLVAIPLASFIKSVGDNWREGKFSPTTDTDKDVKYSSEIQTAKNL</sequence>
<evidence type="ECO:0000256" key="3">
    <source>
        <dbReference type="ARBA" id="ARBA00022692"/>
    </source>
</evidence>
<keyword evidence="4 6" id="KW-1133">Transmembrane helix</keyword>
<evidence type="ECO:0000313" key="8">
    <source>
        <dbReference type="Proteomes" id="UP000235036"/>
    </source>
</evidence>
<dbReference type="PANTHER" id="PTHR21716:SF66">
    <property type="entry name" value="TRANSPORT PROTEIN SLL0063-RELATED"/>
    <property type="match status" value="1"/>
</dbReference>
<feature type="transmembrane region" description="Helical" evidence="6">
    <location>
        <begin position="150"/>
        <end position="176"/>
    </location>
</feature>